<gene>
    <name evidence="4" type="ORF">LCGC14_1803300</name>
</gene>
<keyword evidence="2" id="KW-0946">Virion</keyword>
<evidence type="ECO:0000313" key="4">
    <source>
        <dbReference type="EMBL" id="KKM00553.1"/>
    </source>
</evidence>
<evidence type="ECO:0000256" key="1">
    <source>
        <dbReference type="ARBA" id="ARBA00004328"/>
    </source>
</evidence>
<feature type="non-terminal residue" evidence="4">
    <location>
        <position position="439"/>
    </location>
</feature>
<proteinExistence type="predicted"/>
<dbReference type="AlphaFoldDB" id="A0A0F9JNK9"/>
<dbReference type="InterPro" id="IPR010762">
    <property type="entry name" value="Gp23/Gp24_T4-like"/>
</dbReference>
<evidence type="ECO:0000256" key="3">
    <source>
        <dbReference type="SAM" id="MobiDB-lite"/>
    </source>
</evidence>
<sequence length="439" mass="45005">MDEMFENWSETKEALLEGLDSRMKGIVSPVLENQKTYVLNEAAAAGATAAHDIAGFRKILIPMIRRIIPGTIATELVGVQPMQGPVGLIYSLRYKYGEALTHDTSQSPFGGFDLSAGDEAFGNVEQGQAGSPGTGNVLRAFYSGAAGSAAGSPGQPFPLGGADQAAGSSGIGAENAQPGAIDTTNATGIGWGSTQSALSGCTTGGSGSKIEGSGGRKMSLEVVSQAVEAQSRKLQAGWTIEAMQDLQAQHGLDIESEMTQALSAEIVQEIDAEIITDLLALAGTVQTFDGNPAGGFGGGAAGNYAPAYVGDRLANLGVIINYVCNEIARRTRRGAGNFIVVSPLIVSVLQSAAKSVFAPAIEGSFKGPNNTMLVGTLNGTIKVYSYLWNTAGTGVDLGAAAASPQVGVDDVILVGYKGGNGETDTGYFYAPYIPLMSSG</sequence>
<accession>A0A0F9JNK9</accession>
<protein>
    <submittedName>
        <fullName evidence="4">Uncharacterized protein</fullName>
    </submittedName>
</protein>
<evidence type="ECO:0000256" key="2">
    <source>
        <dbReference type="ARBA" id="ARBA00022844"/>
    </source>
</evidence>
<dbReference type="Pfam" id="PF07068">
    <property type="entry name" value="Gp23"/>
    <property type="match status" value="1"/>
</dbReference>
<feature type="region of interest" description="Disordered" evidence="3">
    <location>
        <begin position="152"/>
        <end position="173"/>
    </location>
</feature>
<dbReference type="EMBL" id="LAZR01017408">
    <property type="protein sequence ID" value="KKM00553.1"/>
    <property type="molecule type" value="Genomic_DNA"/>
</dbReference>
<name>A0A0F9JNK9_9ZZZZ</name>
<reference evidence="4" key="1">
    <citation type="journal article" date="2015" name="Nature">
        <title>Complex archaea that bridge the gap between prokaryotes and eukaryotes.</title>
        <authorList>
            <person name="Spang A."/>
            <person name="Saw J.H."/>
            <person name="Jorgensen S.L."/>
            <person name="Zaremba-Niedzwiedzka K."/>
            <person name="Martijn J."/>
            <person name="Lind A.E."/>
            <person name="van Eijk R."/>
            <person name="Schleper C."/>
            <person name="Guy L."/>
            <person name="Ettema T.J."/>
        </authorList>
    </citation>
    <scope>NUCLEOTIDE SEQUENCE</scope>
</reference>
<comment type="caution">
    <text evidence="4">The sequence shown here is derived from an EMBL/GenBank/DDBJ whole genome shotgun (WGS) entry which is preliminary data.</text>
</comment>
<comment type="subcellular location">
    <subcellularLocation>
        <location evidence="1">Virion</location>
    </subcellularLocation>
</comment>
<dbReference type="GO" id="GO:0044423">
    <property type="term" value="C:virion component"/>
    <property type="evidence" value="ECO:0007669"/>
    <property type="project" value="UniProtKB-KW"/>
</dbReference>
<organism evidence="4">
    <name type="scientific">marine sediment metagenome</name>
    <dbReference type="NCBI Taxonomy" id="412755"/>
    <lineage>
        <taxon>unclassified sequences</taxon>
        <taxon>metagenomes</taxon>
        <taxon>ecological metagenomes</taxon>
    </lineage>
</organism>